<dbReference type="Proteomes" id="UP001595379">
    <property type="component" value="Unassembled WGS sequence"/>
</dbReference>
<evidence type="ECO:0000313" key="3">
    <source>
        <dbReference type="Proteomes" id="UP001595379"/>
    </source>
</evidence>
<dbReference type="PANTHER" id="PTHR12788">
    <property type="entry name" value="PROTEIN-TYROSINE SULFOTRANSFERASE 2"/>
    <property type="match status" value="1"/>
</dbReference>
<dbReference type="Pfam" id="PF13469">
    <property type="entry name" value="Sulfotransfer_3"/>
    <property type="match status" value="1"/>
</dbReference>
<dbReference type="InterPro" id="IPR026634">
    <property type="entry name" value="TPST-like"/>
</dbReference>
<dbReference type="Gene3D" id="1.25.40.10">
    <property type="entry name" value="Tetratricopeptide repeat domain"/>
    <property type="match status" value="1"/>
</dbReference>
<dbReference type="Gene3D" id="3.40.50.300">
    <property type="entry name" value="P-loop containing nucleotide triphosphate hydrolases"/>
    <property type="match status" value="1"/>
</dbReference>
<dbReference type="RefSeq" id="WP_343165147.1">
    <property type="nucleotide sequence ID" value="NZ_JBHRSV010000026.1"/>
</dbReference>
<dbReference type="SUPFAM" id="SSF52540">
    <property type="entry name" value="P-loop containing nucleoside triphosphate hydrolases"/>
    <property type="match status" value="1"/>
</dbReference>
<dbReference type="SUPFAM" id="SSF48452">
    <property type="entry name" value="TPR-like"/>
    <property type="match status" value="1"/>
</dbReference>
<keyword evidence="1" id="KW-0808">Transferase</keyword>
<protein>
    <submittedName>
        <fullName evidence="2">Tetratricopeptide repeat-containing sulfotransferase family protein</fullName>
    </submittedName>
</protein>
<dbReference type="InterPro" id="IPR027417">
    <property type="entry name" value="P-loop_NTPase"/>
</dbReference>
<dbReference type="PANTHER" id="PTHR12788:SF10">
    <property type="entry name" value="PROTEIN-TYROSINE SULFOTRANSFERASE"/>
    <property type="match status" value="1"/>
</dbReference>
<organism evidence="2 3">
    <name type="scientific">Hyphobacterium vulgare</name>
    <dbReference type="NCBI Taxonomy" id="1736751"/>
    <lineage>
        <taxon>Bacteria</taxon>
        <taxon>Pseudomonadati</taxon>
        <taxon>Pseudomonadota</taxon>
        <taxon>Alphaproteobacteria</taxon>
        <taxon>Maricaulales</taxon>
        <taxon>Maricaulaceae</taxon>
        <taxon>Hyphobacterium</taxon>
    </lineage>
</organism>
<evidence type="ECO:0000313" key="2">
    <source>
        <dbReference type="EMBL" id="MFC2926820.1"/>
    </source>
</evidence>
<reference evidence="3" key="1">
    <citation type="journal article" date="2019" name="Int. J. Syst. Evol. Microbiol.">
        <title>The Global Catalogue of Microorganisms (GCM) 10K type strain sequencing project: providing services to taxonomists for standard genome sequencing and annotation.</title>
        <authorList>
            <consortium name="The Broad Institute Genomics Platform"/>
            <consortium name="The Broad Institute Genome Sequencing Center for Infectious Disease"/>
            <person name="Wu L."/>
            <person name="Ma J."/>
        </authorList>
    </citation>
    <scope>NUCLEOTIDE SEQUENCE [LARGE SCALE GENOMIC DNA]</scope>
    <source>
        <strain evidence="3">KCTC 52487</strain>
    </source>
</reference>
<sequence length="496" mass="54212">MTHAQTDARTLLAEAEAACARGDRIAGIDLVRRIVAADERLGTDWVIPAMMAAELLDFDTAAKAAKRLCNEDGKDPRQWRLYAGLLQNVGRAAEASDILESIRRAAPDDDELAYEAGFAAKLAGDFDKARARFQGVIATQPKHWLARTELAGIGPVVRGDNNLIELETERVRILEGGRVDRHAAAVSYALAKAYDDLGEYALSASRAAEGAGFMKAIEPYDPAANHRFTRALMGLFTPDFVKAQSGKGAADDRPVFVLGPPRSGTTLVESILDAHPDVTAGGEHKLFWLASLELGVQADGALSRWLETKGEGAWAGLGQRYLADVETRLGPAQRWVDKNLYNVNRLGLAALALPGARFIWCRRDPMDVAWSAYRTLFAEGNRWSYDPVAIAAFLADYDMLMQHWAALFPGRILEVIYEDLVADPDAEIARILAFCGLDDDPATRRFHEHDRTVATASFAQVRQPISAKSVGAWKRYLPVTKGLGDALHAEGIDFAE</sequence>
<evidence type="ECO:0000256" key="1">
    <source>
        <dbReference type="ARBA" id="ARBA00022679"/>
    </source>
</evidence>
<comment type="caution">
    <text evidence="2">The sequence shown here is derived from an EMBL/GenBank/DDBJ whole genome shotgun (WGS) entry which is preliminary data.</text>
</comment>
<dbReference type="EMBL" id="JBHRSV010000026">
    <property type="protein sequence ID" value="MFC2926820.1"/>
    <property type="molecule type" value="Genomic_DNA"/>
</dbReference>
<proteinExistence type="predicted"/>
<dbReference type="InterPro" id="IPR011990">
    <property type="entry name" value="TPR-like_helical_dom_sf"/>
</dbReference>
<keyword evidence="3" id="KW-1185">Reference proteome</keyword>
<name>A0ABV6ZZI2_9PROT</name>
<accession>A0ABV6ZZI2</accession>
<gene>
    <name evidence="2" type="ORF">ACFOOR_11945</name>
</gene>